<evidence type="ECO:0008006" key="7">
    <source>
        <dbReference type="Google" id="ProtNLM"/>
    </source>
</evidence>
<dbReference type="InterPro" id="IPR023753">
    <property type="entry name" value="FAD/NAD-binding_dom"/>
</dbReference>
<dbReference type="AlphaFoldDB" id="A0AAD9VXS8"/>
<reference evidence="5" key="1">
    <citation type="submission" date="2023-06" db="EMBL/GenBank/DDBJ databases">
        <authorList>
            <person name="Noh H."/>
        </authorList>
    </citation>
    <scope>NUCLEOTIDE SEQUENCE</scope>
    <source>
        <strain evidence="5">DUCC20226</strain>
    </source>
</reference>
<dbReference type="PANTHER" id="PTHR43735">
    <property type="entry name" value="APOPTOSIS-INDUCING FACTOR 1"/>
    <property type="match status" value="1"/>
</dbReference>
<dbReference type="GO" id="GO:0050660">
    <property type="term" value="F:flavin adenine dinucleotide binding"/>
    <property type="evidence" value="ECO:0007669"/>
    <property type="project" value="TreeGrafter"/>
</dbReference>
<keyword evidence="2" id="KW-1133">Transmembrane helix</keyword>
<evidence type="ECO:0000313" key="6">
    <source>
        <dbReference type="Proteomes" id="UP001265746"/>
    </source>
</evidence>
<dbReference type="Gene3D" id="3.50.50.60">
    <property type="entry name" value="FAD/NAD(P)-binding domain"/>
    <property type="match status" value="2"/>
</dbReference>
<feature type="region of interest" description="Disordered" evidence="1">
    <location>
        <begin position="296"/>
        <end position="341"/>
    </location>
</feature>
<keyword evidence="2" id="KW-0472">Membrane</keyword>
<feature type="transmembrane region" description="Helical" evidence="2">
    <location>
        <begin position="118"/>
        <end position="141"/>
    </location>
</feature>
<keyword evidence="6" id="KW-1185">Reference proteome</keyword>
<feature type="transmembrane region" description="Helical" evidence="2">
    <location>
        <begin position="26"/>
        <end position="47"/>
    </location>
</feature>
<dbReference type="SUPFAM" id="SSF51905">
    <property type="entry name" value="FAD/NAD(P)-binding domain"/>
    <property type="match status" value="1"/>
</dbReference>
<feature type="compositionally biased region" description="Polar residues" evidence="1">
    <location>
        <begin position="296"/>
        <end position="313"/>
    </location>
</feature>
<feature type="transmembrane region" description="Helical" evidence="2">
    <location>
        <begin position="153"/>
        <end position="174"/>
    </location>
</feature>
<dbReference type="Pfam" id="PF20684">
    <property type="entry name" value="Fung_rhodopsin"/>
    <property type="match status" value="1"/>
</dbReference>
<dbReference type="PRINTS" id="PR00411">
    <property type="entry name" value="PNDRDTASEI"/>
</dbReference>
<dbReference type="InterPro" id="IPR049326">
    <property type="entry name" value="Rhodopsin_dom_fungi"/>
</dbReference>
<feature type="domain" description="Rhodopsin" evidence="4">
    <location>
        <begin position="39"/>
        <end position="252"/>
    </location>
</feature>
<name>A0AAD9VXS8_PHOAM</name>
<dbReference type="PANTHER" id="PTHR43735:SF11">
    <property type="entry name" value="HYPOTHETICAL OXIDOREDUCTASE (EUROFUNG)"/>
    <property type="match status" value="1"/>
</dbReference>
<evidence type="ECO:0000256" key="2">
    <source>
        <dbReference type="SAM" id="Phobius"/>
    </source>
</evidence>
<organism evidence="5 6">
    <name type="scientific">Phomopsis amygdali</name>
    <name type="common">Fusicoccum amygdali</name>
    <dbReference type="NCBI Taxonomy" id="1214568"/>
    <lineage>
        <taxon>Eukaryota</taxon>
        <taxon>Fungi</taxon>
        <taxon>Dikarya</taxon>
        <taxon>Ascomycota</taxon>
        <taxon>Pezizomycotina</taxon>
        <taxon>Sordariomycetes</taxon>
        <taxon>Sordariomycetidae</taxon>
        <taxon>Diaporthales</taxon>
        <taxon>Diaporthaceae</taxon>
        <taxon>Diaporthe</taxon>
    </lineage>
</organism>
<proteinExistence type="predicted"/>
<feature type="region of interest" description="Disordered" evidence="1">
    <location>
        <begin position="350"/>
        <end position="369"/>
    </location>
</feature>
<dbReference type="Proteomes" id="UP001265746">
    <property type="component" value="Unassembled WGS sequence"/>
</dbReference>
<dbReference type="PRINTS" id="PR00368">
    <property type="entry name" value="FADPNR"/>
</dbReference>
<dbReference type="GO" id="GO:0005737">
    <property type="term" value="C:cytoplasm"/>
    <property type="evidence" value="ECO:0007669"/>
    <property type="project" value="TreeGrafter"/>
</dbReference>
<feature type="compositionally biased region" description="Polar residues" evidence="1">
    <location>
        <begin position="350"/>
        <end position="359"/>
    </location>
</feature>
<dbReference type="InterPro" id="IPR036188">
    <property type="entry name" value="FAD/NAD-bd_sf"/>
</dbReference>
<feature type="domain" description="FAD/NAD(P)-binding" evidence="3">
    <location>
        <begin position="404"/>
        <end position="633"/>
    </location>
</feature>
<dbReference type="EMBL" id="JAUJFL010000008">
    <property type="protein sequence ID" value="KAK2598677.1"/>
    <property type="molecule type" value="Genomic_DNA"/>
</dbReference>
<keyword evidence="2" id="KW-0812">Transmembrane</keyword>
<feature type="transmembrane region" description="Helical" evidence="2">
    <location>
        <begin position="59"/>
        <end position="84"/>
    </location>
</feature>
<evidence type="ECO:0000259" key="4">
    <source>
        <dbReference type="Pfam" id="PF20684"/>
    </source>
</evidence>
<sequence>MSTGNATLDAVGAASGAATLELAIEWIAYLVIIIVITALRTYARASIPGRSGFGWDDYLVWIAVVWYVILTAEVYVIGVTAIGIANDSMSNEYRAALAKDGPSSQEFGLRVLGSKVQLAAWISYSLVLWLLKGSLLCFFVVRLTEGITGAKMRAWIGVVLLVGTWISIAVTVLASCRPLNKMWQIFPDPGPICYAGVSPVLIGVTLAGNILTDVYLISIPVPALLRASLGRVQKISLISLFSCSSLITAMAINSNSNGDGAWALRECFVGMVTTNMAPIIPLFRKWLSPWLGRLESTSDSNTQRTTVGASNRTLKSRNRDPKGSGLKIKTAGRHHSSDSSEHIIEVNDVEMQSYTSPNESKAKFDRTISRKPVPTSPRFAILPDYEHKAFIPYSGVFSASPNKDLHAIVQAKVVSLKPKELTLDREWQGSKQLPFEYLVAATGTRLASPGSMPSDEKGPAVEYLKKYNQGIKNSKSVILIGGGAVGVQMACDLKEIYPDKEVTLVHSRDHIMPVYHEKLSDMIKERFNELGVQFVGGSRVNIPAGGYPLGGTGEPITVSLQDGRTLKADFVVQATGQIPNTQFLQDLPPSSNDSLINPKNGFIRVKPTLQFQDQAYPHLYALGDVADSGAHKAARPGAAQAVAVAKNIQAMVEGKQPSEEIVVGPPGIHLTLGLTKNTIFRNPDTKAGDTEPFINLKDDGSADMNIDGVWVRRGVKVTDPRDYHL</sequence>
<protein>
    <recommendedName>
        <fullName evidence="7">FAD/NAD(P)-binding domain-containing protein</fullName>
    </recommendedName>
</protein>
<comment type="caution">
    <text evidence="5">The sequence shown here is derived from an EMBL/GenBank/DDBJ whole genome shotgun (WGS) entry which is preliminary data.</text>
</comment>
<accession>A0AAD9VXS8</accession>
<dbReference type="Pfam" id="PF07992">
    <property type="entry name" value="Pyr_redox_2"/>
    <property type="match status" value="1"/>
</dbReference>
<evidence type="ECO:0000256" key="1">
    <source>
        <dbReference type="SAM" id="MobiDB-lite"/>
    </source>
</evidence>
<gene>
    <name evidence="5" type="ORF">N8I77_012072</name>
</gene>
<evidence type="ECO:0000313" key="5">
    <source>
        <dbReference type="EMBL" id="KAK2598677.1"/>
    </source>
</evidence>
<evidence type="ECO:0000259" key="3">
    <source>
        <dbReference type="Pfam" id="PF07992"/>
    </source>
</evidence>
<dbReference type="GO" id="GO:0004174">
    <property type="term" value="F:electron-transferring-flavoprotein dehydrogenase activity"/>
    <property type="evidence" value="ECO:0007669"/>
    <property type="project" value="TreeGrafter"/>
</dbReference>